<dbReference type="PANTHER" id="PTHR30158">
    <property type="entry name" value="ACRA/E-RELATED COMPONENT OF DRUG EFFLUX TRANSPORTER"/>
    <property type="match status" value="1"/>
</dbReference>
<evidence type="ECO:0000256" key="3">
    <source>
        <dbReference type="SAM" id="Coils"/>
    </source>
</evidence>
<comment type="subcellular location">
    <subcellularLocation>
        <location evidence="1">Cell envelope</location>
    </subcellularLocation>
</comment>
<dbReference type="RefSeq" id="WP_162659371.1">
    <property type="nucleotide sequence ID" value="NZ_LR593887.1"/>
</dbReference>
<evidence type="ECO:0000313" key="7">
    <source>
        <dbReference type="Proteomes" id="UP000464378"/>
    </source>
</evidence>
<evidence type="ECO:0000259" key="4">
    <source>
        <dbReference type="Pfam" id="PF25917"/>
    </source>
</evidence>
<evidence type="ECO:0000256" key="1">
    <source>
        <dbReference type="ARBA" id="ARBA00004196"/>
    </source>
</evidence>
<organism evidence="6">
    <name type="scientific">Tuwongella immobilis</name>
    <dbReference type="NCBI Taxonomy" id="692036"/>
    <lineage>
        <taxon>Bacteria</taxon>
        <taxon>Pseudomonadati</taxon>
        <taxon>Planctomycetota</taxon>
        <taxon>Planctomycetia</taxon>
        <taxon>Gemmatales</taxon>
        <taxon>Gemmataceae</taxon>
        <taxon>Tuwongella</taxon>
    </lineage>
</organism>
<dbReference type="Gene3D" id="1.10.287.470">
    <property type="entry name" value="Helix hairpin bin"/>
    <property type="match status" value="1"/>
</dbReference>
<reference evidence="6" key="1">
    <citation type="submission" date="2019-04" db="EMBL/GenBank/DDBJ databases">
        <authorList>
            <consortium name="Science for Life Laboratories"/>
        </authorList>
    </citation>
    <scope>NUCLEOTIDE SEQUENCE</scope>
    <source>
        <strain evidence="6">MBLW1</strain>
    </source>
</reference>
<dbReference type="InterPro" id="IPR058627">
    <property type="entry name" value="MdtA-like_C"/>
</dbReference>
<dbReference type="AlphaFoldDB" id="A0A6C2YRI0"/>
<dbReference type="EMBL" id="LR586016">
    <property type="protein sequence ID" value="VIP04270.1"/>
    <property type="molecule type" value="Genomic_DNA"/>
</dbReference>
<accession>A0A6C2YRI0</accession>
<evidence type="ECO:0000256" key="2">
    <source>
        <dbReference type="ARBA" id="ARBA00009477"/>
    </source>
</evidence>
<dbReference type="FunCoup" id="A0A6C2YRI0">
    <property type="interactions" value="298"/>
</dbReference>
<name>A0A6C2YRI0_9BACT</name>
<dbReference type="KEGG" id="tim:GMBLW1_49230"/>
<dbReference type="SUPFAM" id="SSF111369">
    <property type="entry name" value="HlyD-like secretion proteins"/>
    <property type="match status" value="1"/>
</dbReference>
<dbReference type="Pfam" id="PF25967">
    <property type="entry name" value="RND-MFP_C"/>
    <property type="match status" value="1"/>
</dbReference>
<dbReference type="Gene3D" id="2.40.50.100">
    <property type="match status" value="1"/>
</dbReference>
<dbReference type="Gene3D" id="2.40.420.20">
    <property type="match status" value="1"/>
</dbReference>
<proteinExistence type="inferred from homology"/>
<comment type="similarity">
    <text evidence="2">Belongs to the membrane fusion protein (MFP) (TC 8.A.1) family.</text>
</comment>
<evidence type="ECO:0000313" key="6">
    <source>
        <dbReference type="EMBL" id="VIP04270.1"/>
    </source>
</evidence>
<gene>
    <name evidence="6" type="ORF">GMBLW1_49230</name>
</gene>
<keyword evidence="7" id="KW-1185">Reference proteome</keyword>
<evidence type="ECO:0000259" key="5">
    <source>
        <dbReference type="Pfam" id="PF25967"/>
    </source>
</evidence>
<feature type="domain" description="Multidrug resistance protein MdtA-like C-terminal permuted SH3" evidence="5">
    <location>
        <begin position="314"/>
        <end position="374"/>
    </location>
</feature>
<dbReference type="InterPro" id="IPR058625">
    <property type="entry name" value="MdtA-like_BSH"/>
</dbReference>
<dbReference type="GO" id="GO:0046677">
    <property type="term" value="P:response to antibiotic"/>
    <property type="evidence" value="ECO:0007669"/>
    <property type="project" value="TreeGrafter"/>
</dbReference>
<dbReference type="NCBIfam" id="TIGR01730">
    <property type="entry name" value="RND_mfp"/>
    <property type="match status" value="1"/>
</dbReference>
<dbReference type="GO" id="GO:0005886">
    <property type="term" value="C:plasma membrane"/>
    <property type="evidence" value="ECO:0007669"/>
    <property type="project" value="TreeGrafter"/>
</dbReference>
<dbReference type="Gene3D" id="2.40.30.170">
    <property type="match status" value="1"/>
</dbReference>
<dbReference type="PROSITE" id="PS51257">
    <property type="entry name" value="PROKAR_LIPOPROTEIN"/>
    <property type="match status" value="1"/>
</dbReference>
<dbReference type="Proteomes" id="UP000464378">
    <property type="component" value="Chromosome"/>
</dbReference>
<dbReference type="InterPro" id="IPR006143">
    <property type="entry name" value="RND_pump_MFP"/>
</dbReference>
<feature type="domain" description="Multidrug resistance protein MdtA-like barrel-sandwich hybrid" evidence="4">
    <location>
        <begin position="62"/>
        <end position="199"/>
    </location>
</feature>
<dbReference type="EMBL" id="LR593887">
    <property type="protein sequence ID" value="VTS05903.1"/>
    <property type="molecule type" value="Genomic_DNA"/>
</dbReference>
<keyword evidence="3" id="KW-0175">Coiled coil</keyword>
<dbReference type="Pfam" id="PF25917">
    <property type="entry name" value="BSH_RND"/>
    <property type="match status" value="1"/>
</dbReference>
<dbReference type="GO" id="GO:0022857">
    <property type="term" value="F:transmembrane transporter activity"/>
    <property type="evidence" value="ECO:0007669"/>
    <property type="project" value="InterPro"/>
</dbReference>
<protein>
    <submittedName>
        <fullName evidence="6">Uncharacterized protein</fullName>
    </submittedName>
</protein>
<feature type="coiled-coil region" evidence="3">
    <location>
        <begin position="106"/>
        <end position="169"/>
    </location>
</feature>
<dbReference type="FunFam" id="2.40.420.20:FF:000001">
    <property type="entry name" value="Efflux RND transporter periplasmic adaptor subunit"/>
    <property type="match status" value="1"/>
</dbReference>
<dbReference type="PANTHER" id="PTHR30158:SF24">
    <property type="entry name" value="HLYD FAMILY SECRETION PROTEIN"/>
    <property type="match status" value="1"/>
</dbReference>
<dbReference type="InParanoid" id="A0A6C2YRI0"/>
<dbReference type="GO" id="GO:0030313">
    <property type="term" value="C:cell envelope"/>
    <property type="evidence" value="ECO:0007669"/>
    <property type="project" value="UniProtKB-SubCell"/>
</dbReference>
<sequence>MSMRHTGIGSILLLGMMFSLTGCGGRPKPIVDTSPVLVTVATPFTDSVTTAVELTGVTDAVETVKVRPRVSGYITAVKFKEGDKVEAGKTVLFEIDPVTYDADLKKAKAQAGVSQAKLELAKANRARTEFTFKKGASTQQELDTDVAQEKVAAAELDVVKNEITNAQQNLDWCRVIAPITGIVDKAYLTVGNVATGGLSQGTELTTIVNVNPKIYAYFDIDDQSVLYYRQMIAEGKIKPRKAGELAPMEMLISVKLPNGGETDLVIPGEVDFITPTYNASTGTRQIRGIFPNDGKLDAGLFVRGRIAVGDPISAILVPESAIITEQSNKLVYVVTADNKVEARQVILGPLHRGLRVVGSGLKTDERIIIRGLQRVTPGQPVEPQDGKIEPMAAK</sequence>